<dbReference type="Proteomes" id="UP000078560">
    <property type="component" value="Unassembled WGS sequence"/>
</dbReference>
<dbReference type="PROSITE" id="PS50893">
    <property type="entry name" value="ABC_TRANSPORTER_2"/>
    <property type="match status" value="1"/>
</dbReference>
<keyword evidence="3" id="KW-0547">Nucleotide-binding</keyword>
<feature type="domain" description="ABC transmembrane type-1" evidence="9">
    <location>
        <begin position="228"/>
        <end position="500"/>
    </location>
</feature>
<sequence length="807" mass="94290">MTPCSACNRESEEKKSGNVENFLFDVHLQVVNKLSVNNRFYAKYRIAIRSISKKWNNTSRRRRNKQATLVCSYKLCRKNNSVIKRVYEDRKKVNDIYGFEKGDKPYWYFSTSLRKFHFVTNHHWKGKKCLEIHKNDETVRKQNTCSSFVKARICSHLCSFFGKRKSYWSDFSGGDANTNMVQYVHFWERVTLSVRQYVRRIKKYVQENNIVQFIWVCKNVLWERKIFLMTIFTMIHSAIISILIPRYDNILFNDLTNRNFSNFFYLLCSCIGVRIVNMCLCGLRNYIFMITSSECLKKVKKILFLIYLSKEYQYYDNTDHNVVINRLTLEAHDFADIIPYYMNPLIRNIFSVIFNFVYIFHMNRNLSKVILTCFCISSILTIISYKLKRKRMKYINREKGRNTNISLEALKNINIIKIFSTESHEYSKYANSLDTILNLKIKKEQFSLLHMIINKMFVTITYVLILLKGDALLKSNQIDGKTFTSFFFYINNIYSCVDILDYFVDICDIVEQYRHIIALLAGGACTKVGKGPFSMVSSVTKDSDIGKVSGVSHGKMIPDMGSKTSGEKDVVLSFRNVYFRYPNRENGYVLKNVNMKIYRNTSNVILGKSGGGKSTLLKLILNLYKCSKGKIYLYSKLLNKYTSRQIFDHITYVQQDSKLLNATIKENMTYGISDSTNFDMLDLTNISKCCTSHEFISRLRKRYETIVSNKTELLTSSQKQKICIARALIRYPKILLLDESTSAMDKENERAIFQNLSRNSIFKDLTIIRITHKKANLDLSDNVFILKGKCSKMSCFLHFAKVILLSL</sequence>
<evidence type="ECO:0000256" key="4">
    <source>
        <dbReference type="ARBA" id="ARBA00022840"/>
    </source>
</evidence>
<evidence type="ECO:0000259" key="9">
    <source>
        <dbReference type="PROSITE" id="PS50929"/>
    </source>
</evidence>
<evidence type="ECO:0000259" key="8">
    <source>
        <dbReference type="PROSITE" id="PS50893"/>
    </source>
</evidence>
<evidence type="ECO:0000313" key="12">
    <source>
        <dbReference type="Proteomes" id="UP000078546"/>
    </source>
</evidence>
<keyword evidence="6 7" id="KW-0472">Membrane</keyword>
<organism evidence="10 13">
    <name type="scientific">Plasmodium ovale curtisi</name>
    <dbReference type="NCBI Taxonomy" id="864141"/>
    <lineage>
        <taxon>Eukaryota</taxon>
        <taxon>Sar</taxon>
        <taxon>Alveolata</taxon>
        <taxon>Apicomplexa</taxon>
        <taxon>Aconoidasida</taxon>
        <taxon>Haemosporida</taxon>
        <taxon>Plasmodiidae</taxon>
        <taxon>Plasmodium</taxon>
        <taxon>Plasmodium (Plasmodium)</taxon>
    </lineage>
</organism>
<dbReference type="PROSITE" id="PS50929">
    <property type="entry name" value="ABC_TM1F"/>
    <property type="match status" value="1"/>
</dbReference>
<dbReference type="GO" id="GO:0016887">
    <property type="term" value="F:ATP hydrolysis activity"/>
    <property type="evidence" value="ECO:0007669"/>
    <property type="project" value="InterPro"/>
</dbReference>
<evidence type="ECO:0000256" key="1">
    <source>
        <dbReference type="ARBA" id="ARBA00004141"/>
    </source>
</evidence>
<comment type="subcellular location">
    <subcellularLocation>
        <location evidence="1">Membrane</location>
        <topology evidence="1">Multi-pass membrane protein</topology>
    </subcellularLocation>
</comment>
<evidence type="ECO:0000256" key="3">
    <source>
        <dbReference type="ARBA" id="ARBA00022741"/>
    </source>
</evidence>
<gene>
    <name evidence="11" type="ORF">POVCU1_022130</name>
    <name evidence="10" type="ORF">POVCU2_0024310</name>
</gene>
<dbReference type="Pfam" id="PF00664">
    <property type="entry name" value="ABC_membrane"/>
    <property type="match status" value="1"/>
</dbReference>
<dbReference type="Gene3D" id="1.20.1560.10">
    <property type="entry name" value="ABC transporter type 1, transmembrane domain"/>
    <property type="match status" value="1"/>
</dbReference>
<dbReference type="Gene3D" id="3.40.50.300">
    <property type="entry name" value="P-loop containing nucleotide triphosphate hydrolases"/>
    <property type="match status" value="1"/>
</dbReference>
<dbReference type="InterPro" id="IPR036640">
    <property type="entry name" value="ABC1_TM_sf"/>
</dbReference>
<dbReference type="GO" id="GO:0015421">
    <property type="term" value="F:ABC-type oligopeptide transporter activity"/>
    <property type="evidence" value="ECO:0007669"/>
    <property type="project" value="TreeGrafter"/>
</dbReference>
<dbReference type="SMART" id="SM00382">
    <property type="entry name" value="AAA"/>
    <property type="match status" value="1"/>
</dbReference>
<keyword evidence="2 7" id="KW-0812">Transmembrane</keyword>
<feature type="transmembrane region" description="Helical" evidence="7">
    <location>
        <begin position="345"/>
        <end position="363"/>
    </location>
</feature>
<feature type="transmembrane region" description="Helical" evidence="7">
    <location>
        <begin position="264"/>
        <end position="283"/>
    </location>
</feature>
<evidence type="ECO:0000313" key="10">
    <source>
        <dbReference type="EMBL" id="SBS84082.1"/>
    </source>
</evidence>
<dbReference type="InterPro" id="IPR039421">
    <property type="entry name" value="Type_1_exporter"/>
</dbReference>
<evidence type="ECO:0000256" key="2">
    <source>
        <dbReference type="ARBA" id="ARBA00022692"/>
    </source>
</evidence>
<dbReference type="SUPFAM" id="SSF52540">
    <property type="entry name" value="P-loop containing nucleoside triphosphate hydrolases"/>
    <property type="match status" value="1"/>
</dbReference>
<dbReference type="InterPro" id="IPR003439">
    <property type="entry name" value="ABC_transporter-like_ATP-bd"/>
</dbReference>
<protein>
    <submittedName>
        <fullName evidence="10">ABC transporter B family member 3, putative</fullName>
    </submittedName>
</protein>
<dbReference type="PANTHER" id="PTHR43394">
    <property type="entry name" value="ATP-DEPENDENT PERMEASE MDL1, MITOCHONDRIAL"/>
    <property type="match status" value="1"/>
</dbReference>
<feature type="transmembrane region" description="Helical" evidence="7">
    <location>
        <begin position="448"/>
        <end position="467"/>
    </location>
</feature>
<keyword evidence="4" id="KW-0067">ATP-binding</keyword>
<dbReference type="PANTHER" id="PTHR43394:SF1">
    <property type="entry name" value="ATP-BINDING CASSETTE SUB-FAMILY B MEMBER 10, MITOCHONDRIAL"/>
    <property type="match status" value="1"/>
</dbReference>
<dbReference type="SUPFAM" id="SSF90123">
    <property type="entry name" value="ABC transporter transmembrane region"/>
    <property type="match status" value="1"/>
</dbReference>
<dbReference type="GO" id="GO:0005524">
    <property type="term" value="F:ATP binding"/>
    <property type="evidence" value="ECO:0007669"/>
    <property type="project" value="UniProtKB-KW"/>
</dbReference>
<dbReference type="InterPro" id="IPR011527">
    <property type="entry name" value="ABC1_TM_dom"/>
</dbReference>
<dbReference type="Proteomes" id="UP000078546">
    <property type="component" value="Unassembled WGS sequence"/>
</dbReference>
<name>A0A1A8VUD2_PLAOA</name>
<dbReference type="EMBL" id="FLQV01000410">
    <property type="protein sequence ID" value="SBS92183.1"/>
    <property type="molecule type" value="Genomic_DNA"/>
</dbReference>
<evidence type="ECO:0000313" key="13">
    <source>
        <dbReference type="Proteomes" id="UP000078560"/>
    </source>
</evidence>
<dbReference type="CDD" id="cd03228">
    <property type="entry name" value="ABCC_MRP_Like"/>
    <property type="match status" value="1"/>
</dbReference>
<dbReference type="AlphaFoldDB" id="A0A1A8VUD2"/>
<evidence type="ECO:0000256" key="7">
    <source>
        <dbReference type="SAM" id="Phobius"/>
    </source>
</evidence>
<feature type="domain" description="ABC transporter" evidence="8">
    <location>
        <begin position="572"/>
        <end position="806"/>
    </location>
</feature>
<dbReference type="Pfam" id="PF00005">
    <property type="entry name" value="ABC_tran"/>
    <property type="match status" value="1"/>
</dbReference>
<keyword evidence="5 7" id="KW-1133">Transmembrane helix</keyword>
<evidence type="ECO:0000256" key="5">
    <source>
        <dbReference type="ARBA" id="ARBA00022989"/>
    </source>
</evidence>
<evidence type="ECO:0000256" key="6">
    <source>
        <dbReference type="ARBA" id="ARBA00023136"/>
    </source>
</evidence>
<feature type="transmembrane region" description="Helical" evidence="7">
    <location>
        <begin position="369"/>
        <end position="387"/>
    </location>
</feature>
<dbReference type="InterPro" id="IPR027417">
    <property type="entry name" value="P-loop_NTPase"/>
</dbReference>
<dbReference type="GO" id="GO:0090374">
    <property type="term" value="P:oligopeptide export from mitochondrion"/>
    <property type="evidence" value="ECO:0007669"/>
    <property type="project" value="TreeGrafter"/>
</dbReference>
<evidence type="ECO:0000313" key="11">
    <source>
        <dbReference type="EMBL" id="SBS92183.1"/>
    </source>
</evidence>
<proteinExistence type="predicted"/>
<feature type="transmembrane region" description="Helical" evidence="7">
    <location>
        <begin position="226"/>
        <end position="244"/>
    </location>
</feature>
<dbReference type="EMBL" id="FLQU01000336">
    <property type="protein sequence ID" value="SBS84082.1"/>
    <property type="molecule type" value="Genomic_DNA"/>
</dbReference>
<reference evidence="12 13" key="2">
    <citation type="submission" date="2016-05" db="EMBL/GenBank/DDBJ databases">
        <authorList>
            <person name="Naeem Raeece"/>
        </authorList>
    </citation>
    <scope>NUCLEOTIDE SEQUENCE [LARGE SCALE GENOMIC DNA]</scope>
</reference>
<reference evidence="10" key="1">
    <citation type="submission" date="2016-05" db="EMBL/GenBank/DDBJ databases">
        <authorList>
            <person name="Lavstsen T."/>
            <person name="Jespersen J.S."/>
        </authorList>
    </citation>
    <scope>NUCLEOTIDE SEQUENCE [LARGE SCALE GENOMIC DNA]</scope>
</reference>
<dbReference type="GO" id="GO:0005743">
    <property type="term" value="C:mitochondrial inner membrane"/>
    <property type="evidence" value="ECO:0007669"/>
    <property type="project" value="TreeGrafter"/>
</dbReference>
<dbReference type="InterPro" id="IPR003593">
    <property type="entry name" value="AAA+_ATPase"/>
</dbReference>
<accession>A0A1A8VUD2</accession>